<reference evidence="3" key="1">
    <citation type="journal article" date="2022" name="Proc. Natl. Acad. Sci. U.S.A.">
        <title>Life cycle and functional genomics of the unicellular red alga Galdieria for elucidating algal and plant evolution and industrial use.</title>
        <authorList>
            <person name="Hirooka S."/>
            <person name="Itabashi T."/>
            <person name="Ichinose T.M."/>
            <person name="Onuma R."/>
            <person name="Fujiwara T."/>
            <person name="Yamashita S."/>
            <person name="Jong L.W."/>
            <person name="Tomita R."/>
            <person name="Iwane A.H."/>
            <person name="Miyagishima S.Y."/>
        </authorList>
    </citation>
    <scope>NUCLEOTIDE SEQUENCE</scope>
    <source>
        <strain evidence="3">NBRC 102759</strain>
    </source>
</reference>
<keyword evidence="1" id="KW-0812">Transmembrane</keyword>
<evidence type="ECO:0000256" key="1">
    <source>
        <dbReference type="SAM" id="Phobius"/>
    </source>
</evidence>
<reference evidence="3" key="2">
    <citation type="submission" date="2022-01" db="EMBL/GenBank/DDBJ databases">
        <authorList>
            <person name="Hirooka S."/>
            <person name="Miyagishima S.Y."/>
        </authorList>
    </citation>
    <scope>NUCLEOTIDE SEQUENCE</scope>
    <source>
        <strain evidence="3">NBRC 102759</strain>
    </source>
</reference>
<dbReference type="AlphaFoldDB" id="A0A9C7UP56"/>
<evidence type="ECO:0000259" key="2">
    <source>
        <dbReference type="Pfam" id="PF19175"/>
    </source>
</evidence>
<dbReference type="InterPro" id="IPR043875">
    <property type="entry name" value="DUF5857"/>
</dbReference>
<evidence type="ECO:0000313" key="4">
    <source>
        <dbReference type="Proteomes" id="UP001061958"/>
    </source>
</evidence>
<evidence type="ECO:0000313" key="3">
    <source>
        <dbReference type="EMBL" id="GJQ10162.1"/>
    </source>
</evidence>
<gene>
    <name evidence="3" type="ORF">GpartN1_g1953.t1</name>
</gene>
<proteinExistence type="predicted"/>
<sequence>MISSELPLNHFEQLLSKPVPVAVSTDVQEHLRSYAIPRLEAADFHHPLIGQEDYVYAICRLVPGICESTITKLCRNYTREQVMRWPLLYRICGCHLSEEQYEEDLLRFGLPPHCSPVCRPADVIPKTVDGQFFLCQREPCVIPNSSVLQSVHPINGLVMRNFCNHPDGKLPCFIPKDQEWKDSVKDECNMKESICHQGIAGSDFDIPVYCENTNIPIVSENYQGIIPPVHLDSEERKAFPILQIVVVAFLFLVGGLLLVDLFKK</sequence>
<feature type="transmembrane region" description="Helical" evidence="1">
    <location>
        <begin position="241"/>
        <end position="262"/>
    </location>
</feature>
<keyword evidence="1" id="KW-1133">Transmembrane helix</keyword>
<comment type="caution">
    <text evidence="3">The sequence shown here is derived from an EMBL/GenBank/DDBJ whole genome shotgun (WGS) entry which is preliminary data.</text>
</comment>
<dbReference type="Proteomes" id="UP001061958">
    <property type="component" value="Unassembled WGS sequence"/>
</dbReference>
<dbReference type="Pfam" id="PF19175">
    <property type="entry name" value="DUF5857"/>
    <property type="match status" value="1"/>
</dbReference>
<accession>A0A9C7UP56</accession>
<dbReference type="EMBL" id="BQMJ01000013">
    <property type="protein sequence ID" value="GJQ10162.1"/>
    <property type="molecule type" value="Genomic_DNA"/>
</dbReference>
<keyword evidence="1" id="KW-0472">Membrane</keyword>
<organism evidence="3 4">
    <name type="scientific">Galdieria partita</name>
    <dbReference type="NCBI Taxonomy" id="83374"/>
    <lineage>
        <taxon>Eukaryota</taxon>
        <taxon>Rhodophyta</taxon>
        <taxon>Bangiophyceae</taxon>
        <taxon>Galdieriales</taxon>
        <taxon>Galdieriaceae</taxon>
        <taxon>Galdieria</taxon>
    </lineage>
</organism>
<protein>
    <recommendedName>
        <fullName evidence="2">DUF5857 domain-containing protein</fullName>
    </recommendedName>
</protein>
<feature type="domain" description="DUF5857" evidence="2">
    <location>
        <begin position="46"/>
        <end position="165"/>
    </location>
</feature>
<name>A0A9C7UP56_9RHOD</name>
<dbReference type="OrthoDB" id="10546014at2759"/>
<keyword evidence="4" id="KW-1185">Reference proteome</keyword>